<keyword evidence="4" id="KW-0472">Membrane</keyword>
<dbReference type="AlphaFoldDB" id="A0A9D1D9L6"/>
<dbReference type="EMBL" id="DVGK01000111">
    <property type="protein sequence ID" value="HIR14174.1"/>
    <property type="molecule type" value="Genomic_DNA"/>
</dbReference>
<gene>
    <name evidence="6" type="ORF">IAB31_09660</name>
</gene>
<dbReference type="Proteomes" id="UP000886757">
    <property type="component" value="Unassembled WGS sequence"/>
</dbReference>
<evidence type="ECO:0000256" key="3">
    <source>
        <dbReference type="ARBA" id="ARBA00023125"/>
    </source>
</evidence>
<evidence type="ECO:0000256" key="4">
    <source>
        <dbReference type="SAM" id="Phobius"/>
    </source>
</evidence>
<feature type="transmembrane region" description="Helical" evidence="4">
    <location>
        <begin position="172"/>
        <end position="191"/>
    </location>
</feature>
<dbReference type="PANTHER" id="PTHR11361:SF152">
    <property type="entry name" value="DNA MISMATCH REPAIR PROTEIN"/>
    <property type="match status" value="1"/>
</dbReference>
<sequence>MQGYENYGLMQLLAAAGCIAVVVLLFAAVLVYSQYKNKKFLMRRIRNSWGQPVRRQYDPTEFQVISHYYVNRETDRFQIDDITWNDLEMDQIFQLLNHTNSFLGESFLYYQLRTPALKAAELEEFEHMVSWFQSHSKERERMEYFFSKIGKTGRNSIFDYIYNLKDADSGRLWIHFGVIALILASIVLLFVNPQPGILALIASMGISMWTYERYKRPIAPYIISCTALQKILVSAEEMSKLDLPILEGKRELLQRNTADFKKLRRSMALLILSEQQGGLMEGIINYINSCFHLDLIQFGTVVKEISSRLGGFEEIVETIGKTEAAIAVASFRTWHPYVSVPALSEGEMFFHAEDMVHPLLENPVPNSIQTEQCVLLTGSNASGKSTFLKTAAVTALLAQTIHTVTAVRYEGCCFRIFTSMALRDDLIGEESYFMVEIRSLKRILDRIRGEVPVLCCVDEVLRGTNTIERIAASSKILESMGEKRMICFAATHDIELTYLLEGIFRNCHFEEEVTEEDIHFDYKCKEGRATTRNAIRLLKLMGYDEEIIQAAEKTADQLSQRELVNTVNKNFTKHE</sequence>
<dbReference type="GO" id="GO:0030983">
    <property type="term" value="F:mismatched DNA binding"/>
    <property type="evidence" value="ECO:0007669"/>
    <property type="project" value="InterPro"/>
</dbReference>
<dbReference type="GO" id="GO:0140664">
    <property type="term" value="F:ATP-dependent DNA damage sensor activity"/>
    <property type="evidence" value="ECO:0007669"/>
    <property type="project" value="InterPro"/>
</dbReference>
<keyword evidence="4" id="KW-0812">Transmembrane</keyword>
<dbReference type="GO" id="GO:0005829">
    <property type="term" value="C:cytosol"/>
    <property type="evidence" value="ECO:0007669"/>
    <property type="project" value="TreeGrafter"/>
</dbReference>
<evidence type="ECO:0000256" key="1">
    <source>
        <dbReference type="ARBA" id="ARBA00022741"/>
    </source>
</evidence>
<dbReference type="SUPFAM" id="SSF52540">
    <property type="entry name" value="P-loop containing nucleoside triphosphate hydrolases"/>
    <property type="match status" value="1"/>
</dbReference>
<organism evidence="6 7">
    <name type="scientific">Candidatus Choladousia intestinavium</name>
    <dbReference type="NCBI Taxonomy" id="2840727"/>
    <lineage>
        <taxon>Bacteria</taxon>
        <taxon>Bacillati</taxon>
        <taxon>Bacillota</taxon>
        <taxon>Clostridia</taxon>
        <taxon>Lachnospirales</taxon>
        <taxon>Lachnospiraceae</taxon>
        <taxon>Lachnospiraceae incertae sedis</taxon>
        <taxon>Candidatus Choladousia</taxon>
    </lineage>
</organism>
<dbReference type="GO" id="GO:0006298">
    <property type="term" value="P:mismatch repair"/>
    <property type="evidence" value="ECO:0007669"/>
    <property type="project" value="InterPro"/>
</dbReference>
<reference evidence="6" key="2">
    <citation type="journal article" date="2021" name="PeerJ">
        <title>Extensive microbial diversity within the chicken gut microbiome revealed by metagenomics and culture.</title>
        <authorList>
            <person name="Gilroy R."/>
            <person name="Ravi A."/>
            <person name="Getino M."/>
            <person name="Pursley I."/>
            <person name="Horton D.L."/>
            <person name="Alikhan N.F."/>
            <person name="Baker D."/>
            <person name="Gharbi K."/>
            <person name="Hall N."/>
            <person name="Watson M."/>
            <person name="Adriaenssens E.M."/>
            <person name="Foster-Nyarko E."/>
            <person name="Jarju S."/>
            <person name="Secka A."/>
            <person name="Antonio M."/>
            <person name="Oren A."/>
            <person name="Chaudhuri R.R."/>
            <person name="La Ragione R."/>
            <person name="Hildebrand F."/>
            <person name="Pallen M.J."/>
        </authorList>
    </citation>
    <scope>NUCLEOTIDE SEQUENCE</scope>
    <source>
        <strain evidence="6">ChiSjej4B22-8148</strain>
    </source>
</reference>
<evidence type="ECO:0000259" key="5">
    <source>
        <dbReference type="SMART" id="SM00534"/>
    </source>
</evidence>
<proteinExistence type="predicted"/>
<keyword evidence="4" id="KW-1133">Transmembrane helix</keyword>
<evidence type="ECO:0000256" key="2">
    <source>
        <dbReference type="ARBA" id="ARBA00022840"/>
    </source>
</evidence>
<dbReference type="InterPro" id="IPR000432">
    <property type="entry name" value="DNA_mismatch_repair_MutS_C"/>
</dbReference>
<evidence type="ECO:0000313" key="7">
    <source>
        <dbReference type="Proteomes" id="UP000886757"/>
    </source>
</evidence>
<evidence type="ECO:0000313" key="6">
    <source>
        <dbReference type="EMBL" id="HIR14174.1"/>
    </source>
</evidence>
<protein>
    <recommendedName>
        <fullName evidence="5">DNA mismatch repair proteins mutS family domain-containing protein</fullName>
    </recommendedName>
</protein>
<name>A0A9D1D9L6_9FIRM</name>
<dbReference type="InterPro" id="IPR027417">
    <property type="entry name" value="P-loop_NTPase"/>
</dbReference>
<dbReference type="Pfam" id="PF00488">
    <property type="entry name" value="MutS_V"/>
    <property type="match status" value="1"/>
</dbReference>
<keyword evidence="3" id="KW-0238">DNA-binding</keyword>
<dbReference type="Gene3D" id="3.40.50.300">
    <property type="entry name" value="P-loop containing nucleotide triphosphate hydrolases"/>
    <property type="match status" value="1"/>
</dbReference>
<comment type="caution">
    <text evidence="6">The sequence shown here is derived from an EMBL/GenBank/DDBJ whole genome shotgun (WGS) entry which is preliminary data.</text>
</comment>
<accession>A0A9D1D9L6</accession>
<keyword evidence="2" id="KW-0067">ATP-binding</keyword>
<dbReference type="SMART" id="SM00534">
    <property type="entry name" value="MUTSac"/>
    <property type="match status" value="1"/>
</dbReference>
<dbReference type="PANTHER" id="PTHR11361">
    <property type="entry name" value="DNA MISMATCH REPAIR PROTEIN MUTS FAMILY MEMBER"/>
    <property type="match status" value="1"/>
</dbReference>
<feature type="domain" description="DNA mismatch repair proteins mutS family" evidence="5">
    <location>
        <begin position="371"/>
        <end position="556"/>
    </location>
</feature>
<keyword evidence="1" id="KW-0547">Nucleotide-binding</keyword>
<dbReference type="GO" id="GO:0005524">
    <property type="term" value="F:ATP binding"/>
    <property type="evidence" value="ECO:0007669"/>
    <property type="project" value="UniProtKB-KW"/>
</dbReference>
<feature type="transmembrane region" description="Helical" evidence="4">
    <location>
        <begin position="12"/>
        <end position="35"/>
    </location>
</feature>
<dbReference type="InterPro" id="IPR045076">
    <property type="entry name" value="MutS"/>
</dbReference>
<reference evidence="6" key="1">
    <citation type="submission" date="2020-10" db="EMBL/GenBank/DDBJ databases">
        <authorList>
            <person name="Gilroy R."/>
        </authorList>
    </citation>
    <scope>NUCLEOTIDE SEQUENCE</scope>
    <source>
        <strain evidence="6">ChiSjej4B22-8148</strain>
    </source>
</reference>